<dbReference type="GO" id="GO:0031146">
    <property type="term" value="P:SCF-dependent proteasomal ubiquitin-dependent protein catabolic process"/>
    <property type="evidence" value="ECO:0007669"/>
    <property type="project" value="TreeGrafter"/>
</dbReference>
<dbReference type="SUPFAM" id="SSF81383">
    <property type="entry name" value="F-box domain"/>
    <property type="match status" value="1"/>
</dbReference>
<dbReference type="AlphaFoldDB" id="A0A6G0XXP4"/>
<keyword evidence="3" id="KW-1185">Reference proteome</keyword>
<sequence>MTSTQTVAPSALATMNEQVVDSILVFLDLEDVFTVASTSRGMRNALLESSIYWRHVNIHNTSSSCLRRLIPFAPRIRHLTLQKSNASEEAWIHFARHTKDVRVLDVSGSKHFTETALAAFADCNSSTLSEVYADNCVYVESLASLAQCAAGLRTLSFNRCRLLLTSDVLDLIGQTPYLHVLNLKGCPKINPVSILSVVFASCLQLRTLALGGSGRFMKDTNQHLSAAFSQDNMLALESLDISCSNPFGSRSPLSDDGLLPLLRSAPYLKALYLKGHSNLSRAVLDTLPRGLKILDLTGCTQLTANVEALSELKQLEELVMYSCPNVTDTTLHVLKGSNTNLIKVDFDRCSVSSHDQQVFA</sequence>
<dbReference type="PANTHER" id="PTHR13318">
    <property type="entry name" value="PARTNER OF PAIRED, ISOFORM B-RELATED"/>
    <property type="match status" value="1"/>
</dbReference>
<dbReference type="Proteomes" id="UP000481153">
    <property type="component" value="Unassembled WGS sequence"/>
</dbReference>
<gene>
    <name evidence="2" type="ORF">Ae201684_000267</name>
</gene>
<evidence type="ECO:0000259" key="1">
    <source>
        <dbReference type="PROSITE" id="PS50181"/>
    </source>
</evidence>
<dbReference type="InterPro" id="IPR001810">
    <property type="entry name" value="F-box_dom"/>
</dbReference>
<dbReference type="PROSITE" id="PS50181">
    <property type="entry name" value="FBOX"/>
    <property type="match status" value="1"/>
</dbReference>
<evidence type="ECO:0000313" key="2">
    <source>
        <dbReference type="EMBL" id="KAF0745235.1"/>
    </source>
</evidence>
<protein>
    <recommendedName>
        <fullName evidence="1">F-box domain-containing protein</fullName>
    </recommendedName>
</protein>
<name>A0A6G0XXP4_9STRA</name>
<dbReference type="SUPFAM" id="SSF52047">
    <property type="entry name" value="RNI-like"/>
    <property type="match status" value="1"/>
</dbReference>
<organism evidence="2 3">
    <name type="scientific">Aphanomyces euteiches</name>
    <dbReference type="NCBI Taxonomy" id="100861"/>
    <lineage>
        <taxon>Eukaryota</taxon>
        <taxon>Sar</taxon>
        <taxon>Stramenopiles</taxon>
        <taxon>Oomycota</taxon>
        <taxon>Saprolegniomycetes</taxon>
        <taxon>Saprolegniales</taxon>
        <taxon>Verrucalvaceae</taxon>
        <taxon>Aphanomyces</taxon>
    </lineage>
</organism>
<dbReference type="EMBL" id="VJMJ01000002">
    <property type="protein sequence ID" value="KAF0745235.1"/>
    <property type="molecule type" value="Genomic_DNA"/>
</dbReference>
<dbReference type="InterPro" id="IPR036047">
    <property type="entry name" value="F-box-like_dom_sf"/>
</dbReference>
<dbReference type="GO" id="GO:0019005">
    <property type="term" value="C:SCF ubiquitin ligase complex"/>
    <property type="evidence" value="ECO:0007669"/>
    <property type="project" value="TreeGrafter"/>
</dbReference>
<comment type="caution">
    <text evidence="2">The sequence shown here is derived from an EMBL/GenBank/DDBJ whole genome shotgun (WGS) entry which is preliminary data.</text>
</comment>
<proteinExistence type="predicted"/>
<dbReference type="Gene3D" id="3.80.10.10">
    <property type="entry name" value="Ribonuclease Inhibitor"/>
    <property type="match status" value="3"/>
</dbReference>
<feature type="domain" description="F-box" evidence="1">
    <location>
        <begin position="9"/>
        <end position="56"/>
    </location>
</feature>
<accession>A0A6G0XXP4</accession>
<reference evidence="2 3" key="1">
    <citation type="submission" date="2019-07" db="EMBL/GenBank/DDBJ databases">
        <title>Genomics analysis of Aphanomyces spp. identifies a new class of oomycete effector associated with host adaptation.</title>
        <authorList>
            <person name="Gaulin E."/>
        </authorList>
    </citation>
    <scope>NUCLEOTIDE SEQUENCE [LARGE SCALE GENOMIC DNA]</scope>
    <source>
        <strain evidence="2 3">ATCC 201684</strain>
    </source>
</reference>
<evidence type="ECO:0000313" key="3">
    <source>
        <dbReference type="Proteomes" id="UP000481153"/>
    </source>
</evidence>
<dbReference type="InterPro" id="IPR032675">
    <property type="entry name" value="LRR_dom_sf"/>
</dbReference>
<dbReference type="VEuPathDB" id="FungiDB:AeMF1_019649"/>